<reference evidence="1" key="1">
    <citation type="submission" date="2020-10" db="EMBL/GenBank/DDBJ databases">
        <authorList>
            <person name="Gilroy R."/>
        </authorList>
    </citation>
    <scope>NUCLEOTIDE SEQUENCE</scope>
    <source>
        <strain evidence="1">ChiHjej9B8-7071</strain>
    </source>
</reference>
<comment type="caution">
    <text evidence="1">The sequence shown here is derived from an EMBL/GenBank/DDBJ whole genome shotgun (WGS) entry which is preliminary data.</text>
</comment>
<dbReference type="PANTHER" id="PTHR28037">
    <property type="entry name" value="ALCOHOL O-ACETYLTRANSFERASE 1-RELATED"/>
    <property type="match status" value="1"/>
</dbReference>
<protein>
    <recommendedName>
        <fullName evidence="3">Alcohol acetyltransferase</fullName>
    </recommendedName>
</protein>
<proteinExistence type="predicted"/>
<sequence>MADELLRRGWMRLDNAAKIYPAAMRRSWTALFRFSANLTEAVDPVVLQQAVNAVTRRFPAFAVRLKRGVFWFYLQHTDRAPTIQQDVQNPCVPMDLKDNDRFLFRVRYYETRIACEYFHVLTDGTGGLLFLKTLVAEYLRLKYGAAIPRGSGLLDCDEQPRPEELEDAFLRYARPETLPRAEKAAYHVRGTDEPPDVIHVITGMCPVAELKEKARSYGVSVTEYLTAVLLLCLDEMQRRSVRPKGRLKPVKVCVPVNLRSFFPSETVRNFALYVNPGMEPRLGHYTIEELTNIVHCQMALEATEKNLCARFSQNVRSEQSIALRLVPLFLKNLVMRLVFHQVGDRITSTCLSNLGLVRLPQEMAQYVTRMDMMLGPLSQNRVVLAALSYQGSAHLTFTSTIRETDLPRAFFRYLVRAGIHVKVESNNPADGKE</sequence>
<dbReference type="Proteomes" id="UP000824258">
    <property type="component" value="Unassembled WGS sequence"/>
</dbReference>
<dbReference type="InterPro" id="IPR052058">
    <property type="entry name" value="Alcohol_O-acetyltransferase"/>
</dbReference>
<dbReference type="AlphaFoldDB" id="A0A9D1A684"/>
<organism evidence="1 2">
    <name type="scientific">Candidatus Avoscillospira stercoripullorum</name>
    <dbReference type="NCBI Taxonomy" id="2840709"/>
    <lineage>
        <taxon>Bacteria</taxon>
        <taxon>Bacillati</taxon>
        <taxon>Bacillota</taxon>
        <taxon>Clostridia</taxon>
        <taxon>Eubacteriales</taxon>
        <taxon>Oscillospiraceae</taxon>
        <taxon>Oscillospiraceae incertae sedis</taxon>
        <taxon>Candidatus Avoscillospira</taxon>
    </lineage>
</organism>
<evidence type="ECO:0000313" key="1">
    <source>
        <dbReference type="EMBL" id="HIR08999.1"/>
    </source>
</evidence>
<evidence type="ECO:0000313" key="2">
    <source>
        <dbReference type="Proteomes" id="UP000824258"/>
    </source>
</evidence>
<reference evidence="1" key="2">
    <citation type="journal article" date="2021" name="PeerJ">
        <title>Extensive microbial diversity within the chicken gut microbiome revealed by metagenomics and culture.</title>
        <authorList>
            <person name="Gilroy R."/>
            <person name="Ravi A."/>
            <person name="Getino M."/>
            <person name="Pursley I."/>
            <person name="Horton D.L."/>
            <person name="Alikhan N.F."/>
            <person name="Baker D."/>
            <person name="Gharbi K."/>
            <person name="Hall N."/>
            <person name="Watson M."/>
            <person name="Adriaenssens E.M."/>
            <person name="Foster-Nyarko E."/>
            <person name="Jarju S."/>
            <person name="Secka A."/>
            <person name="Antonio M."/>
            <person name="Oren A."/>
            <person name="Chaudhuri R.R."/>
            <person name="La Ragione R."/>
            <person name="Hildebrand F."/>
            <person name="Pallen M.J."/>
        </authorList>
    </citation>
    <scope>NUCLEOTIDE SEQUENCE</scope>
    <source>
        <strain evidence="1">ChiHjej9B8-7071</strain>
    </source>
</reference>
<gene>
    <name evidence="1" type="ORF">IAA70_01200</name>
</gene>
<evidence type="ECO:0008006" key="3">
    <source>
        <dbReference type="Google" id="ProtNLM"/>
    </source>
</evidence>
<name>A0A9D1A684_9FIRM</name>
<accession>A0A9D1A684</accession>
<dbReference type="EMBL" id="DVGD01000036">
    <property type="protein sequence ID" value="HIR08999.1"/>
    <property type="molecule type" value="Genomic_DNA"/>
</dbReference>
<dbReference type="PANTHER" id="PTHR28037:SF1">
    <property type="entry name" value="ALCOHOL O-ACETYLTRANSFERASE 1-RELATED"/>
    <property type="match status" value="1"/>
</dbReference>